<dbReference type="InterPro" id="IPR028978">
    <property type="entry name" value="Chorismate_lyase_/UTRA_dom_sf"/>
</dbReference>
<dbReference type="PROSITE" id="PS50949">
    <property type="entry name" value="HTH_GNTR"/>
    <property type="match status" value="1"/>
</dbReference>
<keyword evidence="1" id="KW-0805">Transcription regulation</keyword>
<dbReference type="Pfam" id="PF07702">
    <property type="entry name" value="UTRA"/>
    <property type="match status" value="1"/>
</dbReference>
<dbReference type="SUPFAM" id="SSF64288">
    <property type="entry name" value="Chorismate lyase-like"/>
    <property type="match status" value="1"/>
</dbReference>
<keyword evidence="3" id="KW-0804">Transcription</keyword>
<dbReference type="Gene3D" id="3.40.1410.10">
    <property type="entry name" value="Chorismate lyase-like"/>
    <property type="match status" value="1"/>
</dbReference>
<keyword evidence="2" id="KW-0238">DNA-binding</keyword>
<sequence>MAHLVGHNASMRGDLSLVDASRFNALPDPGDNAPRYLQIRSAIQRRIVDGVYLPGSAIPSEHELAAEFNTTRLTVRSAIDGLVREGMIRRVQGKGAYVAKGSVAGDSRVSGFRSTAGAASEEVSVRQLSKSMRPAGPLYAELFDVSEDERLYSIRRLNSVDGAPVSLEQTLIPVCLFPGIEDVDVSVFSLYETYEMCGRPVALAQEKLDVVALSARDAGLLQVEPGSLALSLECVSFDAEGRAIEHAYALTPAKHGGYTYQY</sequence>
<evidence type="ECO:0000256" key="1">
    <source>
        <dbReference type="ARBA" id="ARBA00023015"/>
    </source>
</evidence>
<dbReference type="GO" id="GO:0003677">
    <property type="term" value="F:DNA binding"/>
    <property type="evidence" value="ECO:0007669"/>
    <property type="project" value="UniProtKB-KW"/>
</dbReference>
<dbReference type="InterPro" id="IPR011663">
    <property type="entry name" value="UTRA"/>
</dbReference>
<reference evidence="5 6" key="1">
    <citation type="submission" date="2019-10" db="EMBL/GenBank/DDBJ databases">
        <authorList>
            <person name="Wolf R A."/>
        </authorList>
    </citation>
    <scope>NUCLEOTIDE SEQUENCE [LARGE SCALE GENOMIC DNA]</scope>
    <source>
        <strain evidence="5">Collinsella_intestinalis_DSM_13632</strain>
    </source>
</reference>
<dbReference type="InterPro" id="IPR050679">
    <property type="entry name" value="Bact_HTH_transcr_reg"/>
</dbReference>
<dbReference type="PANTHER" id="PTHR44846:SF1">
    <property type="entry name" value="MANNOSYL-D-GLYCERATE TRANSPORT_METABOLISM SYSTEM REPRESSOR MNGR-RELATED"/>
    <property type="match status" value="1"/>
</dbReference>
<dbReference type="Proteomes" id="UP000405524">
    <property type="component" value="Unassembled WGS sequence"/>
</dbReference>
<gene>
    <name evidence="5" type="primary">yurK_2</name>
    <name evidence="5" type="ORF">JKKLCJKK_00148</name>
</gene>
<evidence type="ECO:0000313" key="5">
    <source>
        <dbReference type="EMBL" id="VWL90760.1"/>
    </source>
</evidence>
<dbReference type="InterPro" id="IPR036390">
    <property type="entry name" value="WH_DNA-bd_sf"/>
</dbReference>
<dbReference type="SMART" id="SM00345">
    <property type="entry name" value="HTH_GNTR"/>
    <property type="match status" value="1"/>
</dbReference>
<proteinExistence type="predicted"/>
<feature type="domain" description="HTH gntR-type" evidence="4">
    <location>
        <begin position="33"/>
        <end position="101"/>
    </location>
</feature>
<protein>
    <submittedName>
        <fullName evidence="5">Putative HTH-type transcriptional regulator YurK</fullName>
    </submittedName>
</protein>
<organism evidence="5 6">
    <name type="scientific">Collinsella intestinalis</name>
    <dbReference type="NCBI Taxonomy" id="147207"/>
    <lineage>
        <taxon>Bacteria</taxon>
        <taxon>Bacillati</taxon>
        <taxon>Actinomycetota</taxon>
        <taxon>Coriobacteriia</taxon>
        <taxon>Coriobacteriales</taxon>
        <taxon>Coriobacteriaceae</taxon>
        <taxon>Collinsella</taxon>
    </lineage>
</organism>
<dbReference type="AlphaFoldDB" id="A0A5K1IR24"/>
<dbReference type="GO" id="GO:0003700">
    <property type="term" value="F:DNA-binding transcription factor activity"/>
    <property type="evidence" value="ECO:0007669"/>
    <property type="project" value="InterPro"/>
</dbReference>
<accession>A0A5K1IR24</accession>
<dbReference type="RefSeq" id="WP_226803189.1">
    <property type="nucleotide sequence ID" value="NZ_CABWIC010000007.1"/>
</dbReference>
<dbReference type="Gene3D" id="1.10.10.10">
    <property type="entry name" value="Winged helix-like DNA-binding domain superfamily/Winged helix DNA-binding domain"/>
    <property type="match status" value="1"/>
</dbReference>
<dbReference type="PANTHER" id="PTHR44846">
    <property type="entry name" value="MANNOSYL-D-GLYCERATE TRANSPORT/METABOLISM SYSTEM REPRESSOR MNGR-RELATED"/>
    <property type="match status" value="1"/>
</dbReference>
<dbReference type="EMBL" id="CABWIC010000007">
    <property type="protein sequence ID" value="VWL90760.1"/>
    <property type="molecule type" value="Genomic_DNA"/>
</dbReference>
<dbReference type="SMART" id="SM00866">
    <property type="entry name" value="UTRA"/>
    <property type="match status" value="1"/>
</dbReference>
<dbReference type="Pfam" id="PF00392">
    <property type="entry name" value="GntR"/>
    <property type="match status" value="1"/>
</dbReference>
<evidence type="ECO:0000256" key="3">
    <source>
        <dbReference type="ARBA" id="ARBA00023163"/>
    </source>
</evidence>
<evidence type="ECO:0000256" key="2">
    <source>
        <dbReference type="ARBA" id="ARBA00023125"/>
    </source>
</evidence>
<dbReference type="SUPFAM" id="SSF46785">
    <property type="entry name" value="Winged helix' DNA-binding domain"/>
    <property type="match status" value="1"/>
</dbReference>
<dbReference type="CDD" id="cd07377">
    <property type="entry name" value="WHTH_GntR"/>
    <property type="match status" value="1"/>
</dbReference>
<dbReference type="PRINTS" id="PR00035">
    <property type="entry name" value="HTHGNTR"/>
</dbReference>
<dbReference type="GO" id="GO:0045892">
    <property type="term" value="P:negative regulation of DNA-templated transcription"/>
    <property type="evidence" value="ECO:0007669"/>
    <property type="project" value="TreeGrafter"/>
</dbReference>
<evidence type="ECO:0000259" key="4">
    <source>
        <dbReference type="PROSITE" id="PS50949"/>
    </source>
</evidence>
<dbReference type="InterPro" id="IPR036388">
    <property type="entry name" value="WH-like_DNA-bd_sf"/>
</dbReference>
<name>A0A5K1IR24_9ACTN</name>
<dbReference type="InterPro" id="IPR000524">
    <property type="entry name" value="Tscrpt_reg_HTH_GntR"/>
</dbReference>
<dbReference type="GeneID" id="77465141"/>
<evidence type="ECO:0000313" key="6">
    <source>
        <dbReference type="Proteomes" id="UP000405524"/>
    </source>
</evidence>